<gene>
    <name evidence="1" type="ORF">PDE001_LOCUS6621</name>
</gene>
<accession>A0AAV0UNY9</accession>
<dbReference type="EMBL" id="CANTFM010001262">
    <property type="protein sequence ID" value="CAI5737490.1"/>
    <property type="molecule type" value="Genomic_DNA"/>
</dbReference>
<sequence>MKVKTSPASFVEMIRAALKMWQCVAKYTTKPLLSQGVEGDMAMAKNCRRSFNIPGRKEQRVNIAFEDKIRLITPEKVIFYTPSAPRVRVVALANWEAAPTFVLDEHLGSSFPKVSADRLLNKCNPFLSGKRRAHSDDDILSEAPTVLTDSSAIPESDVDGQKLDFVEEEVKEKKISVTLENQTREAKVDQVFHQCDDPNTTKIRRNKNTQDTKPVKQTSRWICVGYGRYIKRAVKQTPKIISAEIALFVTV</sequence>
<evidence type="ECO:0000313" key="1">
    <source>
        <dbReference type="EMBL" id="CAI5737490.1"/>
    </source>
</evidence>
<organism evidence="1 2">
    <name type="scientific">Peronospora destructor</name>
    <dbReference type="NCBI Taxonomy" id="86335"/>
    <lineage>
        <taxon>Eukaryota</taxon>
        <taxon>Sar</taxon>
        <taxon>Stramenopiles</taxon>
        <taxon>Oomycota</taxon>
        <taxon>Peronosporomycetes</taxon>
        <taxon>Peronosporales</taxon>
        <taxon>Peronosporaceae</taxon>
        <taxon>Peronospora</taxon>
    </lineage>
</organism>
<reference evidence="1" key="1">
    <citation type="submission" date="2022-12" db="EMBL/GenBank/DDBJ databases">
        <authorList>
            <person name="Webb A."/>
        </authorList>
    </citation>
    <scope>NUCLEOTIDE SEQUENCE</scope>
    <source>
        <strain evidence="1">Pd1</strain>
    </source>
</reference>
<name>A0AAV0UNY9_9STRA</name>
<keyword evidence="2" id="KW-1185">Reference proteome</keyword>
<comment type="caution">
    <text evidence="1">The sequence shown here is derived from an EMBL/GenBank/DDBJ whole genome shotgun (WGS) entry which is preliminary data.</text>
</comment>
<dbReference type="Proteomes" id="UP001162029">
    <property type="component" value="Unassembled WGS sequence"/>
</dbReference>
<evidence type="ECO:0000313" key="2">
    <source>
        <dbReference type="Proteomes" id="UP001162029"/>
    </source>
</evidence>
<dbReference type="AlphaFoldDB" id="A0AAV0UNY9"/>
<proteinExistence type="predicted"/>
<protein>
    <submittedName>
        <fullName evidence="1">Uncharacterized protein</fullName>
    </submittedName>
</protein>